<gene>
    <name evidence="10" type="ORF">ENM99_02990</name>
</gene>
<keyword evidence="4 9" id="KW-0812">Transmembrane</keyword>
<keyword evidence="7 9" id="KW-0472">Membrane</keyword>
<dbReference type="AlphaFoldDB" id="A0A7C6E988"/>
<reference evidence="10" key="1">
    <citation type="journal article" date="2020" name="mSystems">
        <title>Genome- and Community-Level Interaction Insights into Carbon Utilization and Element Cycling Functions of Hydrothermarchaeota in Hydrothermal Sediment.</title>
        <authorList>
            <person name="Zhou Z."/>
            <person name="Liu Y."/>
            <person name="Xu W."/>
            <person name="Pan J."/>
            <person name="Luo Z.H."/>
            <person name="Li M."/>
        </authorList>
    </citation>
    <scope>NUCLEOTIDE SEQUENCE [LARGE SCALE GENOMIC DNA]</scope>
    <source>
        <strain evidence="10">SpSt-1135</strain>
    </source>
</reference>
<evidence type="ECO:0000256" key="8">
    <source>
        <dbReference type="ARBA" id="ARBA00037998"/>
    </source>
</evidence>
<dbReference type="PANTHER" id="PTHR11795">
    <property type="entry name" value="BRANCHED-CHAIN AMINO ACID TRANSPORT SYSTEM PERMEASE PROTEIN LIVH"/>
    <property type="match status" value="1"/>
</dbReference>
<name>A0A7C6E988_DESAE</name>
<dbReference type="Proteomes" id="UP000886400">
    <property type="component" value="Unassembled WGS sequence"/>
</dbReference>
<proteinExistence type="inferred from homology"/>
<dbReference type="GO" id="GO:0022857">
    <property type="term" value="F:transmembrane transporter activity"/>
    <property type="evidence" value="ECO:0007669"/>
    <property type="project" value="InterPro"/>
</dbReference>
<evidence type="ECO:0000256" key="9">
    <source>
        <dbReference type="SAM" id="Phobius"/>
    </source>
</evidence>
<organism evidence="10">
    <name type="scientific">Desulfurella acetivorans</name>
    <dbReference type="NCBI Taxonomy" id="33002"/>
    <lineage>
        <taxon>Bacteria</taxon>
        <taxon>Pseudomonadati</taxon>
        <taxon>Campylobacterota</taxon>
        <taxon>Desulfurellia</taxon>
        <taxon>Desulfurellales</taxon>
        <taxon>Desulfurellaceae</taxon>
        <taxon>Desulfurella</taxon>
    </lineage>
</organism>
<feature type="transmembrane region" description="Helical" evidence="9">
    <location>
        <begin position="223"/>
        <end position="248"/>
    </location>
</feature>
<keyword evidence="3" id="KW-1003">Cell membrane</keyword>
<evidence type="ECO:0000256" key="1">
    <source>
        <dbReference type="ARBA" id="ARBA00004651"/>
    </source>
</evidence>
<keyword evidence="6 9" id="KW-1133">Transmembrane helix</keyword>
<feature type="transmembrane region" description="Helical" evidence="9">
    <location>
        <begin position="64"/>
        <end position="85"/>
    </location>
</feature>
<protein>
    <submittedName>
        <fullName evidence="10">Branched-chain amino acid ABC transporter permease</fullName>
    </submittedName>
</protein>
<dbReference type="EMBL" id="DRZX01000143">
    <property type="protein sequence ID" value="HHS48809.1"/>
    <property type="molecule type" value="Genomic_DNA"/>
</dbReference>
<keyword evidence="5" id="KW-0029">Amino-acid transport</keyword>
<evidence type="ECO:0000313" key="10">
    <source>
        <dbReference type="EMBL" id="HHS48809.1"/>
    </source>
</evidence>
<comment type="subcellular location">
    <subcellularLocation>
        <location evidence="1">Cell membrane</location>
        <topology evidence="1">Multi-pass membrane protein</topology>
    </subcellularLocation>
</comment>
<evidence type="ECO:0000256" key="4">
    <source>
        <dbReference type="ARBA" id="ARBA00022692"/>
    </source>
</evidence>
<sequence length="284" mass="29919">MLVWVNAIINGILIGLVYAVAALGLNLIWGVMKVINLSHGAFIALGMFAAYLSAKLLGLSVYTALIPIFIGGLAVGVVAFFVSLYRVLNEKELTTLLSTYALSLIIIGLGTFFFTTNPRAIDTSMGSFTLGYSSISYARIIVGVISLLLAALLYLFLFKTSLGKAIRAVSQNPTASKLYGINTTLVLSISFGIGVAFAAVSGALIASLFPFTILSGSVYELKSFVICVLGGLGSPAGAILGGLILGLLENILTLKIPVDYVPFIEFTILVIILLIKPSGLLGRQ</sequence>
<evidence type="ECO:0000256" key="2">
    <source>
        <dbReference type="ARBA" id="ARBA00022448"/>
    </source>
</evidence>
<comment type="caution">
    <text evidence="10">The sequence shown here is derived from an EMBL/GenBank/DDBJ whole genome shotgun (WGS) entry which is preliminary data.</text>
</comment>
<dbReference type="GO" id="GO:0005886">
    <property type="term" value="C:plasma membrane"/>
    <property type="evidence" value="ECO:0007669"/>
    <property type="project" value="UniProtKB-SubCell"/>
</dbReference>
<comment type="similarity">
    <text evidence="8">Belongs to the binding-protein-dependent transport system permease family. LivHM subfamily.</text>
</comment>
<accession>A0A7C6E988</accession>
<dbReference type="CDD" id="cd06582">
    <property type="entry name" value="TM_PBP1_LivH_like"/>
    <property type="match status" value="1"/>
</dbReference>
<feature type="transmembrane region" description="Helical" evidence="9">
    <location>
        <begin position="97"/>
        <end position="116"/>
    </location>
</feature>
<dbReference type="PANTHER" id="PTHR11795:SF445">
    <property type="entry name" value="AMINO ACID ABC TRANSPORTER PERMEASE PROTEIN"/>
    <property type="match status" value="1"/>
</dbReference>
<evidence type="ECO:0000256" key="5">
    <source>
        <dbReference type="ARBA" id="ARBA00022970"/>
    </source>
</evidence>
<feature type="transmembrane region" description="Helical" evidence="9">
    <location>
        <begin position="6"/>
        <end position="29"/>
    </location>
</feature>
<dbReference type="InterPro" id="IPR001851">
    <property type="entry name" value="ABC_transp_permease"/>
</dbReference>
<feature type="transmembrane region" description="Helical" evidence="9">
    <location>
        <begin position="136"/>
        <end position="157"/>
    </location>
</feature>
<evidence type="ECO:0000256" key="6">
    <source>
        <dbReference type="ARBA" id="ARBA00022989"/>
    </source>
</evidence>
<feature type="transmembrane region" description="Helical" evidence="9">
    <location>
        <begin position="178"/>
        <end position="211"/>
    </location>
</feature>
<feature type="transmembrane region" description="Helical" evidence="9">
    <location>
        <begin position="41"/>
        <end position="58"/>
    </location>
</feature>
<feature type="transmembrane region" description="Helical" evidence="9">
    <location>
        <begin position="260"/>
        <end position="281"/>
    </location>
</feature>
<keyword evidence="2" id="KW-0813">Transport</keyword>
<dbReference type="GO" id="GO:0006865">
    <property type="term" value="P:amino acid transport"/>
    <property type="evidence" value="ECO:0007669"/>
    <property type="project" value="UniProtKB-KW"/>
</dbReference>
<evidence type="ECO:0000256" key="7">
    <source>
        <dbReference type="ARBA" id="ARBA00023136"/>
    </source>
</evidence>
<dbReference type="Pfam" id="PF02653">
    <property type="entry name" value="BPD_transp_2"/>
    <property type="match status" value="1"/>
</dbReference>
<dbReference type="InterPro" id="IPR052157">
    <property type="entry name" value="BCAA_transport_permease"/>
</dbReference>
<evidence type="ECO:0000256" key="3">
    <source>
        <dbReference type="ARBA" id="ARBA00022475"/>
    </source>
</evidence>